<feature type="transmembrane region" description="Helical" evidence="9">
    <location>
        <begin position="83"/>
        <end position="103"/>
    </location>
</feature>
<feature type="transmembrane region" description="Helical" evidence="9">
    <location>
        <begin position="478"/>
        <end position="497"/>
    </location>
</feature>
<dbReference type="Gene3D" id="1.20.1720.10">
    <property type="entry name" value="Multidrug resistance protein D"/>
    <property type="match status" value="1"/>
</dbReference>
<dbReference type="InterPro" id="IPR020846">
    <property type="entry name" value="MFS_dom"/>
</dbReference>
<comment type="similarity">
    <text evidence="2">Belongs to the major facilitator superfamily. TCR/Tet family.</text>
</comment>
<feature type="transmembrane region" description="Helical" evidence="9">
    <location>
        <begin position="53"/>
        <end position="71"/>
    </location>
</feature>
<evidence type="ECO:0000256" key="1">
    <source>
        <dbReference type="ARBA" id="ARBA00004651"/>
    </source>
</evidence>
<dbReference type="InterPro" id="IPR036259">
    <property type="entry name" value="MFS_trans_sf"/>
</dbReference>
<dbReference type="FunFam" id="1.20.1720.10:FF:000004">
    <property type="entry name" value="EmrB/QacA family drug resistance transporter"/>
    <property type="match status" value="1"/>
</dbReference>
<keyword evidence="6 9" id="KW-1133">Transmembrane helix</keyword>
<dbReference type="SUPFAM" id="SSF103473">
    <property type="entry name" value="MFS general substrate transporter"/>
    <property type="match status" value="1"/>
</dbReference>
<evidence type="ECO:0000256" key="8">
    <source>
        <dbReference type="SAM" id="MobiDB-lite"/>
    </source>
</evidence>
<keyword evidence="12" id="KW-1185">Reference proteome</keyword>
<organism evidence="11 12">
    <name type="scientific">Actinomadura rudentiformis</name>
    <dbReference type="NCBI Taxonomy" id="359158"/>
    <lineage>
        <taxon>Bacteria</taxon>
        <taxon>Bacillati</taxon>
        <taxon>Actinomycetota</taxon>
        <taxon>Actinomycetes</taxon>
        <taxon>Streptosporangiales</taxon>
        <taxon>Thermomonosporaceae</taxon>
        <taxon>Actinomadura</taxon>
    </lineage>
</organism>
<feature type="transmembrane region" description="Helical" evidence="9">
    <location>
        <begin position="236"/>
        <end position="254"/>
    </location>
</feature>
<dbReference type="CDD" id="cd17502">
    <property type="entry name" value="MFS_Azr1_MDR_like"/>
    <property type="match status" value="1"/>
</dbReference>
<feature type="transmembrane region" description="Helical" evidence="9">
    <location>
        <begin position="205"/>
        <end position="224"/>
    </location>
</feature>
<keyword evidence="4" id="KW-1003">Cell membrane</keyword>
<gene>
    <name evidence="11" type="ORF">F8566_06795</name>
</gene>
<feature type="transmembrane region" description="Helical" evidence="9">
    <location>
        <begin position="20"/>
        <end position="41"/>
    </location>
</feature>
<dbReference type="InterPro" id="IPR001958">
    <property type="entry name" value="Tet-R_TetA/multi-R_MdtG-like"/>
</dbReference>
<feature type="transmembrane region" description="Helical" evidence="9">
    <location>
        <begin position="366"/>
        <end position="390"/>
    </location>
</feature>
<evidence type="ECO:0000313" key="12">
    <source>
        <dbReference type="Proteomes" id="UP000468735"/>
    </source>
</evidence>
<feature type="transmembrane region" description="Helical" evidence="9">
    <location>
        <begin position="109"/>
        <end position="130"/>
    </location>
</feature>
<dbReference type="InterPro" id="IPR011701">
    <property type="entry name" value="MFS"/>
</dbReference>
<dbReference type="PROSITE" id="PS50850">
    <property type="entry name" value="MFS"/>
    <property type="match status" value="1"/>
</dbReference>
<evidence type="ECO:0000256" key="2">
    <source>
        <dbReference type="ARBA" id="ARBA00007520"/>
    </source>
</evidence>
<feature type="compositionally biased region" description="Low complexity" evidence="8">
    <location>
        <begin position="519"/>
        <end position="533"/>
    </location>
</feature>
<reference evidence="11 12" key="1">
    <citation type="submission" date="2019-09" db="EMBL/GenBank/DDBJ databases">
        <title>Actinomadura physcomitrii sp. nov., a novel actinomycete isolated from moss [Physcomitrium sphaericum (Ludw) Fuernr].</title>
        <authorList>
            <person name="Zhuang X."/>
            <person name="Liu C."/>
        </authorList>
    </citation>
    <scope>NUCLEOTIDE SEQUENCE [LARGE SCALE GENOMIC DNA]</scope>
    <source>
        <strain evidence="11 12">HMC1</strain>
    </source>
</reference>
<feature type="transmembrane region" description="Helical" evidence="9">
    <location>
        <begin position="274"/>
        <end position="295"/>
    </location>
</feature>
<dbReference type="OrthoDB" id="4082704at2"/>
<dbReference type="Pfam" id="PF07690">
    <property type="entry name" value="MFS_1"/>
    <property type="match status" value="1"/>
</dbReference>
<keyword evidence="5 9" id="KW-0812">Transmembrane</keyword>
<feature type="transmembrane region" description="Helical" evidence="9">
    <location>
        <begin position="340"/>
        <end position="360"/>
    </location>
</feature>
<dbReference type="PANTHER" id="PTHR23501:SF197">
    <property type="entry name" value="COMD"/>
    <property type="match status" value="1"/>
</dbReference>
<evidence type="ECO:0000256" key="6">
    <source>
        <dbReference type="ARBA" id="ARBA00022989"/>
    </source>
</evidence>
<dbReference type="GO" id="GO:0005886">
    <property type="term" value="C:plasma membrane"/>
    <property type="evidence" value="ECO:0007669"/>
    <property type="project" value="UniProtKB-SubCell"/>
</dbReference>
<feature type="transmembrane region" description="Helical" evidence="9">
    <location>
        <begin position="171"/>
        <end position="193"/>
    </location>
</feature>
<keyword evidence="7 9" id="KW-0472">Membrane</keyword>
<comment type="caution">
    <text evidence="11">The sequence shown here is derived from an EMBL/GenBank/DDBJ whole genome shotgun (WGS) entry which is preliminary data.</text>
</comment>
<dbReference type="GO" id="GO:0022857">
    <property type="term" value="F:transmembrane transporter activity"/>
    <property type="evidence" value="ECO:0007669"/>
    <property type="project" value="InterPro"/>
</dbReference>
<sequence length="533" mass="55367">MATHDQARPVYTHRQILEILAGLMMAMLTAMISTSVVGTALPTIVGDLGGQDQLSWVASASLLTMTASTPLWGKLSDIFGRKLMFQSALLIFVLASIGAGMSQNMAELIAARAVQGLGVGGLSALAQVILGDVVPPRERGRYAGYMGAVFGVATVAGPLLGGFIVDTDGLGWRWCFYVCIPLAVIAFLVIQKVLTLPRVKRDTRIDLFGAFTITGSATALMLLLSLGGQEFDWHSTWTYALGAISAVLLAASIFAERLASEPILPPRLFRNRTFVLAAIASLCVGIAMFGGMIYLPQYLQIVKGMSPAASGLMTLPLVIGMFVTSTGSGQIVTRTGRWKIFPVLGLVFVGGSMLLLSQLHTDSSKLVIGADVAVLGVGLGLTMQILILAAQNAAAPAVLAATTAGVSFFRNLGGAMGVAAFGAILTNRLNAELKDAMASAHVTAPASGTTLGSPDQVHALPEPFKGLVLESFTKALESVFMVGIPIAILGFLAVLLLKELPLRGSAAKHAGPDGDGDLPEPAAPARTPTATGG</sequence>
<evidence type="ECO:0000256" key="4">
    <source>
        <dbReference type="ARBA" id="ARBA00022475"/>
    </source>
</evidence>
<feature type="domain" description="Major facilitator superfamily (MFS) profile" evidence="10">
    <location>
        <begin position="19"/>
        <end position="502"/>
    </location>
</feature>
<feature type="region of interest" description="Disordered" evidence="8">
    <location>
        <begin position="506"/>
        <end position="533"/>
    </location>
</feature>
<feature type="transmembrane region" description="Helical" evidence="9">
    <location>
        <begin position="142"/>
        <end position="165"/>
    </location>
</feature>
<dbReference type="Proteomes" id="UP000468735">
    <property type="component" value="Unassembled WGS sequence"/>
</dbReference>
<evidence type="ECO:0000313" key="11">
    <source>
        <dbReference type="EMBL" id="KAB2351084.1"/>
    </source>
</evidence>
<dbReference type="RefSeq" id="WP_151559482.1">
    <property type="nucleotide sequence ID" value="NZ_WBMT01000003.1"/>
</dbReference>
<accession>A0A6H9ZAD3</accession>
<keyword evidence="3" id="KW-0813">Transport</keyword>
<feature type="transmembrane region" description="Helical" evidence="9">
    <location>
        <begin position="397"/>
        <end position="425"/>
    </location>
</feature>
<evidence type="ECO:0000256" key="5">
    <source>
        <dbReference type="ARBA" id="ARBA00022692"/>
    </source>
</evidence>
<dbReference type="EMBL" id="WBMT01000003">
    <property type="protein sequence ID" value="KAB2351084.1"/>
    <property type="molecule type" value="Genomic_DNA"/>
</dbReference>
<evidence type="ECO:0000259" key="10">
    <source>
        <dbReference type="PROSITE" id="PS50850"/>
    </source>
</evidence>
<evidence type="ECO:0000256" key="9">
    <source>
        <dbReference type="SAM" id="Phobius"/>
    </source>
</evidence>
<dbReference type="PRINTS" id="PR01035">
    <property type="entry name" value="TCRTETA"/>
</dbReference>
<feature type="transmembrane region" description="Helical" evidence="9">
    <location>
        <begin position="307"/>
        <end position="328"/>
    </location>
</feature>
<protein>
    <submittedName>
        <fullName evidence="11">MFS transporter</fullName>
    </submittedName>
</protein>
<proteinExistence type="inferred from homology"/>
<evidence type="ECO:0000256" key="3">
    <source>
        <dbReference type="ARBA" id="ARBA00022448"/>
    </source>
</evidence>
<dbReference type="AlphaFoldDB" id="A0A6H9ZAD3"/>
<dbReference type="Gene3D" id="1.20.1250.20">
    <property type="entry name" value="MFS general substrate transporter like domains"/>
    <property type="match status" value="1"/>
</dbReference>
<name>A0A6H9ZAD3_9ACTN</name>
<dbReference type="PANTHER" id="PTHR23501">
    <property type="entry name" value="MAJOR FACILITATOR SUPERFAMILY"/>
    <property type="match status" value="1"/>
</dbReference>
<evidence type="ECO:0000256" key="7">
    <source>
        <dbReference type="ARBA" id="ARBA00023136"/>
    </source>
</evidence>
<comment type="subcellular location">
    <subcellularLocation>
        <location evidence="1">Cell membrane</location>
        <topology evidence="1">Multi-pass membrane protein</topology>
    </subcellularLocation>
</comment>